<dbReference type="InterPro" id="IPR015269">
    <property type="entry name" value="UPF0029_Impact_C"/>
</dbReference>
<accession>A0A1W1BG85</accession>
<dbReference type="EMBL" id="FPHC01000026">
    <property type="protein sequence ID" value="SFV52489.1"/>
    <property type="molecule type" value="Genomic_DNA"/>
</dbReference>
<protein>
    <submittedName>
        <fullName evidence="4">FIG000605: protein co-occurring with transport systems (COG1739)</fullName>
    </submittedName>
</protein>
<dbReference type="InterPro" id="IPR023582">
    <property type="entry name" value="Impact"/>
</dbReference>
<organism evidence="4">
    <name type="scientific">hydrothermal vent metagenome</name>
    <dbReference type="NCBI Taxonomy" id="652676"/>
    <lineage>
        <taxon>unclassified sequences</taxon>
        <taxon>metagenomes</taxon>
        <taxon>ecological metagenomes</taxon>
    </lineage>
</organism>
<dbReference type="AlphaFoldDB" id="A0A1W1BG85"/>
<proteinExistence type="inferred from homology"/>
<evidence type="ECO:0000256" key="1">
    <source>
        <dbReference type="ARBA" id="ARBA00007665"/>
    </source>
</evidence>
<feature type="domain" description="Impact N-terminal" evidence="2">
    <location>
        <begin position="15"/>
        <end position="118"/>
    </location>
</feature>
<dbReference type="PANTHER" id="PTHR16301">
    <property type="entry name" value="IMPACT-RELATED"/>
    <property type="match status" value="1"/>
</dbReference>
<dbReference type="InterPro" id="IPR020568">
    <property type="entry name" value="Ribosomal_Su5_D2-typ_SF"/>
</dbReference>
<dbReference type="InterPro" id="IPR001498">
    <property type="entry name" value="Impact_N"/>
</dbReference>
<comment type="similarity">
    <text evidence="1">Belongs to the IMPACT family.</text>
</comment>
<feature type="domain" description="UPF0029" evidence="3">
    <location>
        <begin position="136"/>
        <end position="180"/>
    </location>
</feature>
<dbReference type="Gene3D" id="3.30.70.240">
    <property type="match status" value="1"/>
</dbReference>
<dbReference type="Gene3D" id="3.30.230.30">
    <property type="entry name" value="Impact, N-terminal domain"/>
    <property type="match status" value="1"/>
</dbReference>
<dbReference type="InterPro" id="IPR035647">
    <property type="entry name" value="EFG_III/V"/>
</dbReference>
<dbReference type="GO" id="GO:0005737">
    <property type="term" value="C:cytoplasm"/>
    <property type="evidence" value="ECO:0007669"/>
    <property type="project" value="TreeGrafter"/>
</dbReference>
<dbReference type="InterPro" id="IPR036956">
    <property type="entry name" value="Impact_N_sf"/>
</dbReference>
<evidence type="ECO:0000313" key="4">
    <source>
        <dbReference type="EMBL" id="SFV52489.1"/>
    </source>
</evidence>
<dbReference type="GO" id="GO:0006446">
    <property type="term" value="P:regulation of translational initiation"/>
    <property type="evidence" value="ECO:0007669"/>
    <property type="project" value="TreeGrafter"/>
</dbReference>
<dbReference type="PANTHER" id="PTHR16301:SF20">
    <property type="entry name" value="IMPACT FAMILY MEMBER YIGZ"/>
    <property type="match status" value="1"/>
</dbReference>
<dbReference type="SUPFAM" id="SSF54211">
    <property type="entry name" value="Ribosomal protein S5 domain 2-like"/>
    <property type="match status" value="1"/>
</dbReference>
<gene>
    <name evidence="4" type="ORF">MNB_SV-6-170</name>
</gene>
<dbReference type="Pfam" id="PF09186">
    <property type="entry name" value="DUF1949"/>
    <property type="match status" value="1"/>
</dbReference>
<dbReference type="Pfam" id="PF01205">
    <property type="entry name" value="Impact_N"/>
    <property type="match status" value="1"/>
</dbReference>
<evidence type="ECO:0000259" key="3">
    <source>
        <dbReference type="Pfam" id="PF09186"/>
    </source>
</evidence>
<sequence length="191" mass="21364">MLTVDKQTTDTLIIKQSKFIAHLMPYGQFDEVLERLKAENPKARHFVTAFRMLNEYDQVVEGSSDDGEPKGTSGKPTLAVLRGADLIDIAIITVRYFGGTKLGTGGLVRAYSDATNLVIESSSLLEYHKEDSSIFECSYSDLGRVEYMLQTHSITKIDKEFGTTQVRVKISAPIEKIESFYKEAKRLVVCV</sequence>
<reference evidence="4" key="1">
    <citation type="submission" date="2016-10" db="EMBL/GenBank/DDBJ databases">
        <authorList>
            <person name="de Groot N.N."/>
        </authorList>
    </citation>
    <scope>NUCLEOTIDE SEQUENCE</scope>
</reference>
<evidence type="ECO:0000259" key="2">
    <source>
        <dbReference type="Pfam" id="PF01205"/>
    </source>
</evidence>
<name>A0A1W1BG85_9ZZZZ</name>
<dbReference type="SUPFAM" id="SSF54980">
    <property type="entry name" value="EF-G C-terminal domain-like"/>
    <property type="match status" value="1"/>
</dbReference>